<comment type="caution">
    <text evidence="1">The sequence shown here is derived from an EMBL/GenBank/DDBJ whole genome shotgun (WGS) entry which is preliminary data.</text>
</comment>
<dbReference type="InterPro" id="IPR050951">
    <property type="entry name" value="Retrovirus_Pol_polyprotein"/>
</dbReference>
<protein>
    <submittedName>
        <fullName evidence="1">Uncharacterized protein</fullName>
    </submittedName>
</protein>
<evidence type="ECO:0000313" key="1">
    <source>
        <dbReference type="EMBL" id="CAG2240256.1"/>
    </source>
</evidence>
<organism evidence="1 2">
    <name type="scientific">Mytilus edulis</name>
    <name type="common">Blue mussel</name>
    <dbReference type="NCBI Taxonomy" id="6550"/>
    <lineage>
        <taxon>Eukaryota</taxon>
        <taxon>Metazoa</taxon>
        <taxon>Spiralia</taxon>
        <taxon>Lophotrochozoa</taxon>
        <taxon>Mollusca</taxon>
        <taxon>Bivalvia</taxon>
        <taxon>Autobranchia</taxon>
        <taxon>Pteriomorphia</taxon>
        <taxon>Mytilida</taxon>
        <taxon>Mytiloidea</taxon>
        <taxon>Mytilidae</taxon>
        <taxon>Mytilinae</taxon>
        <taxon>Mytilus</taxon>
    </lineage>
</organism>
<dbReference type="PANTHER" id="PTHR37984:SF8">
    <property type="entry name" value="CCHC-TYPE DOMAIN-CONTAINING PROTEIN"/>
    <property type="match status" value="1"/>
</dbReference>
<sequence length="961" mass="110075">MEEMEGRDGYCNPKRNETTTCNYGALRESLIRDKIICGIKDSHLKERLLRVIDLDLPKCLQISRAAELSKERIKTLENPTFSDLEVHGVKHKQRNPNYQQQKQYTHKTKPSYVQNSSACKYCGRKHEFNKAKCPAFGKECRKCGKANHFERHRVRAISEESDEINDYFEINTVTLTNVNSVKEKHSRHIYASMKIIGKNEKSKLTRFQLDSGATCNILTARTLKELDINQLQKTSQILTMYNNTTIKPIGTCILKLVNPKNNDKFKAEFVVVKDGTLTPLLGSKAVQAMNLVTVNYENIKAVRQGALSKPLSKEIVMKEYADIFEGTVGYTKQAIIGFFELHLTKKGLNFEDFINLNQHDIYHLCYNTTKCCRPRCNISCKTPYVPRRILNPVQLDKLLDNTSTRLSYHKSNSTGEYCCCRGQSGIQTDVLDVTLANCLLINFCNELFWDCCLTQGQNITSFLDCNKHSIFHLTNGNKNCCMCSSSTSCSFVTQQTVSAYYWHLLFNKPSGKACGTSGMKCICSLSATVGLTNLNDECTRAFHKEYCSARKALDVLVNYRNIYGHPDTTHVYPWQTTLSGQERQTRQKLSDLENISLDVQLCGQYRNTLLEQINRDRKLEEAITDLPDIMKSIVEDITNERFTQIEKKLDNLADIAFDSKRQSTIGEILRIHDDIPSVNNVSDSSQCSTKPRFQTGLKAAIQLLSSVKFLDPKLSALVTTVEALFKIFGETPIEDELDRFIEDKTDEEIFCECEGTIQYFVSSIIFLSGIGIKSLGDCEFKFVCDNIKPFHGVLLMGKLWKKIDILKNLSIKRRNFTKLMSYIQAYMYLSFMRDLTSVLFCKILEIRSSQNILKGMEVLMKHHKSRDKMLLQFLVEPTKNTLTFNIMYNSNNWPTIDNMLANYFFPKQKTQNPLSYLCDGEFVIKPLKYAGACLYMADIGCTWLRWSDEENEQSRFKFIST</sequence>
<dbReference type="Proteomes" id="UP000683360">
    <property type="component" value="Unassembled WGS sequence"/>
</dbReference>
<dbReference type="AlphaFoldDB" id="A0A8S3U8R0"/>
<dbReference type="Gene3D" id="2.40.70.10">
    <property type="entry name" value="Acid Proteases"/>
    <property type="match status" value="1"/>
</dbReference>
<accession>A0A8S3U8R0</accession>
<evidence type="ECO:0000313" key="2">
    <source>
        <dbReference type="Proteomes" id="UP000683360"/>
    </source>
</evidence>
<name>A0A8S3U8R0_MYTED</name>
<gene>
    <name evidence="1" type="ORF">MEDL_52566</name>
</gene>
<reference evidence="1" key="1">
    <citation type="submission" date="2021-03" db="EMBL/GenBank/DDBJ databases">
        <authorList>
            <person name="Bekaert M."/>
        </authorList>
    </citation>
    <scope>NUCLEOTIDE SEQUENCE</scope>
</reference>
<dbReference type="OrthoDB" id="6104436at2759"/>
<dbReference type="PANTHER" id="PTHR37984">
    <property type="entry name" value="PROTEIN CBG26694"/>
    <property type="match status" value="1"/>
</dbReference>
<dbReference type="EMBL" id="CAJPWZ010002552">
    <property type="protein sequence ID" value="CAG2240256.1"/>
    <property type="molecule type" value="Genomic_DNA"/>
</dbReference>
<dbReference type="CDD" id="cd05481">
    <property type="entry name" value="retropepsin_like_LTR_1"/>
    <property type="match status" value="1"/>
</dbReference>
<dbReference type="InterPro" id="IPR021109">
    <property type="entry name" value="Peptidase_aspartic_dom_sf"/>
</dbReference>
<keyword evidence="2" id="KW-1185">Reference proteome</keyword>
<dbReference type="SUPFAM" id="SSF50630">
    <property type="entry name" value="Acid proteases"/>
    <property type="match status" value="1"/>
</dbReference>
<proteinExistence type="predicted"/>